<dbReference type="PANTHER" id="PTHR30486:SF6">
    <property type="entry name" value="TYPE IV PILUS RETRACTATION ATPASE PILT"/>
    <property type="match status" value="1"/>
</dbReference>
<gene>
    <name evidence="4" type="ORF">SAMN05428964_10512</name>
</gene>
<dbReference type="RefSeq" id="WP_097052593.1">
    <property type="nucleotide sequence ID" value="NZ_OBMM01000005.1"/>
</dbReference>
<dbReference type="Gene3D" id="3.40.50.300">
    <property type="entry name" value="P-loop containing nucleotide triphosphate hydrolases"/>
    <property type="match status" value="1"/>
</dbReference>
<dbReference type="InterPro" id="IPR001482">
    <property type="entry name" value="T2SS/T4SS_dom"/>
</dbReference>
<dbReference type="GO" id="GO:0016887">
    <property type="term" value="F:ATP hydrolysis activity"/>
    <property type="evidence" value="ECO:0007669"/>
    <property type="project" value="InterPro"/>
</dbReference>
<evidence type="ECO:0000256" key="2">
    <source>
        <dbReference type="SAM" id="MobiDB-lite"/>
    </source>
</evidence>
<feature type="compositionally biased region" description="Polar residues" evidence="2">
    <location>
        <begin position="414"/>
        <end position="434"/>
    </location>
</feature>
<dbReference type="InterPro" id="IPR050921">
    <property type="entry name" value="T4SS_GSP_E_ATPase"/>
</dbReference>
<dbReference type="EMBL" id="OBMM01000005">
    <property type="protein sequence ID" value="SOC25916.1"/>
    <property type="molecule type" value="Genomic_DNA"/>
</dbReference>
<evidence type="ECO:0000313" key="4">
    <source>
        <dbReference type="EMBL" id="SOC25916.1"/>
    </source>
</evidence>
<dbReference type="Pfam" id="PF00437">
    <property type="entry name" value="T2SSE"/>
    <property type="match status" value="1"/>
</dbReference>
<dbReference type="AlphaFoldDB" id="A0A285TRH8"/>
<dbReference type="Gene3D" id="3.30.450.90">
    <property type="match status" value="1"/>
</dbReference>
<feature type="region of interest" description="Disordered" evidence="2">
    <location>
        <begin position="395"/>
        <end position="434"/>
    </location>
</feature>
<comment type="similarity">
    <text evidence="1">Belongs to the GSP E family.</text>
</comment>
<reference evidence="4 5" key="1">
    <citation type="submission" date="2017-08" db="EMBL/GenBank/DDBJ databases">
        <authorList>
            <person name="de Groot N.N."/>
        </authorList>
    </citation>
    <scope>NUCLEOTIDE SEQUENCE [LARGE SCALE GENOMIC DNA]</scope>
    <source>
        <strain evidence="4 5">USBA 78</strain>
    </source>
</reference>
<proteinExistence type="inferred from homology"/>
<feature type="domain" description="Bacterial type II secretion system protein E" evidence="3">
    <location>
        <begin position="128"/>
        <end position="324"/>
    </location>
</feature>
<dbReference type="Proteomes" id="UP000219068">
    <property type="component" value="Unassembled WGS sequence"/>
</dbReference>
<dbReference type="PANTHER" id="PTHR30486">
    <property type="entry name" value="TWITCHING MOTILITY PROTEIN PILT"/>
    <property type="match status" value="1"/>
</dbReference>
<accession>A0A285TRH8</accession>
<sequence>MSIDSESKPLFSTGHDGSVFEFVGQFNEETLDEFLIWCTEKRVSDITLQSDVVAWGKVGGKWQRLTTRRINHDDMYRVVVAVYGQNGPGEVNSGHDLDPLYEIRDPNGVGRYSFRVNVTGGRLENGRGYQVTIRTLPSEPIKLELLGIEDDIVKAFRPEQGLNLITGPTGSGKSTLLSSLIRNHCEREDVSDKVIEYSRPIEYVYDGLHFPHSFVFQTEVGQHLRDRYGDDSEMSDWAYAARNALRRAADIIVIGEARDAATIRGCMTLASTGHLSMSTMHTIGVAETIRRALMVFPGNEQHGVAIDLLECLNLVVTQLLIPKIGGGMVGCREYLVFDAKIRTRLSYMPITEWPQTIREILQARTSIGSSMEDSARQLHKEGKITAETFEYIAQRSSSESEVTRKASLFKPDTAETSPLSGFAQTVTSSVSEAR</sequence>
<protein>
    <submittedName>
        <fullName evidence="4">Defect in organelle trafficking protein DotB</fullName>
    </submittedName>
</protein>
<evidence type="ECO:0000313" key="5">
    <source>
        <dbReference type="Proteomes" id="UP000219068"/>
    </source>
</evidence>
<name>A0A285TRH8_9PROT</name>
<dbReference type="InterPro" id="IPR027417">
    <property type="entry name" value="P-loop_NTPase"/>
</dbReference>
<organism evidence="4 5">
    <name type="scientific">Thalassospira xiamenensis</name>
    <dbReference type="NCBI Taxonomy" id="220697"/>
    <lineage>
        <taxon>Bacteria</taxon>
        <taxon>Pseudomonadati</taxon>
        <taxon>Pseudomonadota</taxon>
        <taxon>Alphaproteobacteria</taxon>
        <taxon>Rhodospirillales</taxon>
        <taxon>Thalassospiraceae</taxon>
        <taxon>Thalassospira</taxon>
    </lineage>
</organism>
<evidence type="ECO:0000259" key="3">
    <source>
        <dbReference type="Pfam" id="PF00437"/>
    </source>
</evidence>
<dbReference type="SUPFAM" id="SSF52540">
    <property type="entry name" value="P-loop containing nucleoside triphosphate hydrolases"/>
    <property type="match status" value="1"/>
</dbReference>
<evidence type="ECO:0000256" key="1">
    <source>
        <dbReference type="ARBA" id="ARBA00006611"/>
    </source>
</evidence>